<dbReference type="PANTHER" id="PTHR30273:SF2">
    <property type="entry name" value="PROTEIN FECR"/>
    <property type="match status" value="1"/>
</dbReference>
<evidence type="ECO:0000256" key="1">
    <source>
        <dbReference type="SAM" id="Phobius"/>
    </source>
</evidence>
<feature type="domain" description="Protein FecR C-terminal" evidence="3">
    <location>
        <begin position="270"/>
        <end position="337"/>
    </location>
</feature>
<dbReference type="Pfam" id="PF04773">
    <property type="entry name" value="FecR"/>
    <property type="match status" value="1"/>
</dbReference>
<protein>
    <submittedName>
        <fullName evidence="4">FecR domain-containing protein</fullName>
    </submittedName>
</protein>
<feature type="domain" description="FecR protein" evidence="2">
    <location>
        <begin position="119"/>
        <end position="213"/>
    </location>
</feature>
<dbReference type="Gene3D" id="3.55.50.30">
    <property type="match status" value="1"/>
</dbReference>
<keyword evidence="1" id="KW-1133">Transmembrane helix</keyword>
<accession>A0AAP2DHC4</accession>
<dbReference type="Gene3D" id="2.60.120.1440">
    <property type="match status" value="1"/>
</dbReference>
<feature type="transmembrane region" description="Helical" evidence="1">
    <location>
        <begin position="74"/>
        <end position="95"/>
    </location>
</feature>
<dbReference type="PIRSF" id="PIRSF018266">
    <property type="entry name" value="FecR"/>
    <property type="match status" value="1"/>
</dbReference>
<dbReference type="AlphaFoldDB" id="A0AAP2DHC4"/>
<evidence type="ECO:0000259" key="2">
    <source>
        <dbReference type="Pfam" id="PF04773"/>
    </source>
</evidence>
<dbReference type="Pfam" id="PF16344">
    <property type="entry name" value="FecR_C"/>
    <property type="match status" value="1"/>
</dbReference>
<dbReference type="InterPro" id="IPR006860">
    <property type="entry name" value="FecR"/>
</dbReference>
<keyword evidence="5" id="KW-1185">Reference proteome</keyword>
<organism evidence="4 5">
    <name type="scientific">Dawidia soli</name>
    <dbReference type="NCBI Taxonomy" id="2782352"/>
    <lineage>
        <taxon>Bacteria</taxon>
        <taxon>Pseudomonadati</taxon>
        <taxon>Bacteroidota</taxon>
        <taxon>Cytophagia</taxon>
        <taxon>Cytophagales</taxon>
        <taxon>Chryseotaleaceae</taxon>
        <taxon>Dawidia</taxon>
    </lineage>
</organism>
<evidence type="ECO:0000313" key="4">
    <source>
        <dbReference type="EMBL" id="MBT1690855.1"/>
    </source>
</evidence>
<reference evidence="4 5" key="1">
    <citation type="submission" date="2021-05" db="EMBL/GenBank/DDBJ databases">
        <title>A Polyphasic approach of four new species of the genus Ohtaekwangia: Ohtaekwangia histidinii sp. nov., Ohtaekwangia cretensis sp. nov., Ohtaekwangia indiensis sp. nov., Ohtaekwangia reichenbachii sp. nov. from diverse environment.</title>
        <authorList>
            <person name="Octaviana S."/>
        </authorList>
    </citation>
    <scope>NUCLEOTIDE SEQUENCE [LARGE SCALE GENOMIC DNA]</scope>
    <source>
        <strain evidence="4 5">PWU37</strain>
    </source>
</reference>
<comment type="caution">
    <text evidence="4">The sequence shown here is derived from an EMBL/GenBank/DDBJ whole genome shotgun (WGS) entry which is preliminary data.</text>
</comment>
<sequence>MTQEEFRSLLQRYKTGVVTPAERELIERWYDAIGRDEPAHMSSDEEQALEKQFRAHADHYITTTAPGKHRFLGFWQVAAIAASLLLVSVFMVYIYSPGSIPEQRTTIPVRTTEDAEELVTVAATEVHRVKLADGSTVTLRPGSTLRYDAHNYNDTRREVFLQGEGFFDVAHDAQRPFYVYTGDVATRVLGTSFTVKTVGSRGEIIVAVNTGRVAVATKQHALFGLKTSYQEEAVLTPNQQAVFNIDKQVLSTGLVDVPKVISPQATPERMTFDDVALAEILEDLERAYQIDIVFDPERISACFVTAKFDKETFFERLDIICRAAGTHYNVSGAQIIISK</sequence>
<proteinExistence type="predicted"/>
<evidence type="ECO:0000259" key="3">
    <source>
        <dbReference type="Pfam" id="PF16344"/>
    </source>
</evidence>
<dbReference type="InterPro" id="IPR032508">
    <property type="entry name" value="FecR_C"/>
</dbReference>
<dbReference type="InterPro" id="IPR012373">
    <property type="entry name" value="Ferrdict_sens_TM"/>
</dbReference>
<keyword evidence="1" id="KW-0812">Transmembrane</keyword>
<gene>
    <name evidence="4" type="ORF">KK078_30100</name>
</gene>
<keyword evidence="1" id="KW-0472">Membrane</keyword>
<dbReference type="RefSeq" id="WP_254094715.1">
    <property type="nucleotide sequence ID" value="NZ_JAHESC010000099.1"/>
</dbReference>
<dbReference type="GO" id="GO:0016989">
    <property type="term" value="F:sigma factor antagonist activity"/>
    <property type="evidence" value="ECO:0007669"/>
    <property type="project" value="TreeGrafter"/>
</dbReference>
<dbReference type="Proteomes" id="UP001319180">
    <property type="component" value="Unassembled WGS sequence"/>
</dbReference>
<dbReference type="PANTHER" id="PTHR30273">
    <property type="entry name" value="PERIPLASMIC SIGNAL SENSOR AND SIGMA FACTOR ACTIVATOR FECR-RELATED"/>
    <property type="match status" value="1"/>
</dbReference>
<dbReference type="EMBL" id="JAHESC010000099">
    <property type="protein sequence ID" value="MBT1690855.1"/>
    <property type="molecule type" value="Genomic_DNA"/>
</dbReference>
<evidence type="ECO:0000313" key="5">
    <source>
        <dbReference type="Proteomes" id="UP001319180"/>
    </source>
</evidence>
<name>A0AAP2DHC4_9BACT</name>